<feature type="region of interest" description="Disordered" evidence="1">
    <location>
        <begin position="97"/>
        <end position="131"/>
    </location>
</feature>
<dbReference type="HOGENOM" id="CLU_1138647_0_0_1"/>
<dbReference type="EMBL" id="EQ962655">
    <property type="protein sequence ID" value="EED18702.1"/>
    <property type="molecule type" value="Genomic_DNA"/>
</dbReference>
<gene>
    <name evidence="2" type="ORF">TSTA_124290</name>
</gene>
<accession>B8MB01</accession>
<dbReference type="AlphaFoldDB" id="B8MB01"/>
<feature type="compositionally biased region" description="Basic and acidic residues" evidence="1">
    <location>
        <begin position="117"/>
        <end position="131"/>
    </location>
</feature>
<feature type="compositionally biased region" description="Acidic residues" evidence="1">
    <location>
        <begin position="102"/>
        <end position="116"/>
    </location>
</feature>
<reference evidence="3" key="1">
    <citation type="journal article" date="2015" name="Genome Announc.">
        <title>Genome sequence of the AIDS-associated pathogen Penicillium marneffei (ATCC18224) and its near taxonomic relative Talaromyces stipitatus (ATCC10500).</title>
        <authorList>
            <person name="Nierman W.C."/>
            <person name="Fedorova-Abrams N.D."/>
            <person name="Andrianopoulos A."/>
        </authorList>
    </citation>
    <scope>NUCLEOTIDE SEQUENCE [LARGE SCALE GENOMIC DNA]</scope>
    <source>
        <strain evidence="3">ATCC 10500 / CBS 375.48 / QM 6759 / NRRL 1006</strain>
    </source>
</reference>
<dbReference type="VEuPathDB" id="FungiDB:TSTA_124290"/>
<evidence type="ECO:0000256" key="1">
    <source>
        <dbReference type="SAM" id="MobiDB-lite"/>
    </source>
</evidence>
<keyword evidence="3" id="KW-1185">Reference proteome</keyword>
<organism evidence="2 3">
    <name type="scientific">Talaromyces stipitatus (strain ATCC 10500 / CBS 375.48 / QM 6759 / NRRL 1006)</name>
    <name type="common">Penicillium stipitatum</name>
    <dbReference type="NCBI Taxonomy" id="441959"/>
    <lineage>
        <taxon>Eukaryota</taxon>
        <taxon>Fungi</taxon>
        <taxon>Dikarya</taxon>
        <taxon>Ascomycota</taxon>
        <taxon>Pezizomycotina</taxon>
        <taxon>Eurotiomycetes</taxon>
        <taxon>Eurotiomycetidae</taxon>
        <taxon>Eurotiales</taxon>
        <taxon>Trichocomaceae</taxon>
        <taxon>Talaromyces</taxon>
        <taxon>Talaromyces sect. Talaromyces</taxon>
    </lineage>
</organism>
<evidence type="ECO:0000313" key="3">
    <source>
        <dbReference type="Proteomes" id="UP000001745"/>
    </source>
</evidence>
<feature type="region of interest" description="Disordered" evidence="1">
    <location>
        <begin position="1"/>
        <end position="79"/>
    </location>
</feature>
<dbReference type="RefSeq" id="XP_002482694.1">
    <property type="nucleotide sequence ID" value="XM_002482649.1"/>
</dbReference>
<dbReference type="Proteomes" id="UP000001745">
    <property type="component" value="Unassembled WGS sequence"/>
</dbReference>
<dbReference type="GeneID" id="8098380"/>
<feature type="compositionally biased region" description="Polar residues" evidence="1">
    <location>
        <begin position="57"/>
        <end position="76"/>
    </location>
</feature>
<feature type="compositionally biased region" description="Basic and acidic residues" evidence="1">
    <location>
        <begin position="33"/>
        <end position="49"/>
    </location>
</feature>
<protein>
    <submittedName>
        <fullName evidence="2">Uncharacterized protein</fullName>
    </submittedName>
</protein>
<feature type="compositionally biased region" description="Polar residues" evidence="1">
    <location>
        <begin position="1"/>
        <end position="22"/>
    </location>
</feature>
<dbReference type="InParanoid" id="B8MB01"/>
<evidence type="ECO:0000313" key="2">
    <source>
        <dbReference type="EMBL" id="EED18702.1"/>
    </source>
</evidence>
<sequence length="244" mass="27637">MSFDPTNPNPTMGDTFKPSPSTAVPLHGIAISRSRDTPVKKKNSPKRDMDDDVIMASSESSESDTLGNASNNNDTGTTRKADEVMYEDLDNGTIFSVFPLDSSEDGDDNDNDDEDSPEKGHNNNEYSSIDKSKVLKNGDNLTDWYNNIKIRTQSLRLVKRHIFYSKALEFERENTYISLGQLDSRDEDFLRIVPVFEINMIPDAANPTNVTKMRQRLRAYGSRWKGHWKVWCGPKLELSQNSMC</sequence>
<proteinExistence type="predicted"/>
<name>B8MB01_TALSN</name>